<dbReference type="EMBL" id="POUC01000130">
    <property type="protein sequence ID" value="PNG20657.1"/>
    <property type="molecule type" value="Genomic_DNA"/>
</dbReference>
<dbReference type="AlphaFoldDB" id="A0A2N8TNR0"/>
<gene>
    <name evidence="3" type="ORF">C1J00_19010</name>
</gene>
<dbReference type="InterPro" id="IPR008243">
    <property type="entry name" value="Chorismate_mutase_AroH"/>
</dbReference>
<keyword evidence="1" id="KW-0057">Aromatic amino acid biosynthesis</keyword>
<dbReference type="Gene3D" id="3.30.1330.40">
    <property type="entry name" value="RutC-like"/>
    <property type="match status" value="1"/>
</dbReference>
<keyword evidence="4" id="KW-1185">Reference proteome</keyword>
<keyword evidence="1" id="KW-0028">Amino-acid biosynthesis</keyword>
<dbReference type="GO" id="GO:0004106">
    <property type="term" value="F:chorismate mutase activity"/>
    <property type="evidence" value="ECO:0007669"/>
    <property type="project" value="UniProtKB-EC"/>
</dbReference>
<name>A0A2N8TNR0_9ACTN</name>
<dbReference type="GO" id="GO:0008652">
    <property type="term" value="P:amino acid biosynthetic process"/>
    <property type="evidence" value="ECO:0007669"/>
    <property type="project" value="UniProtKB-UniRule"/>
</dbReference>
<protein>
    <recommendedName>
        <fullName evidence="1">chorismate mutase</fullName>
        <ecNumber evidence="1">5.4.99.5</ecNumber>
    </recommendedName>
</protein>
<dbReference type="Proteomes" id="UP000235943">
    <property type="component" value="Unassembled WGS sequence"/>
</dbReference>
<reference evidence="3 4" key="1">
    <citation type="submission" date="2018-01" db="EMBL/GenBank/DDBJ databases">
        <title>Draft genome sequence of Streptomyces sp. 13K301.</title>
        <authorList>
            <person name="Sahin N."/>
            <person name="Saygin H."/>
            <person name="Ay H."/>
        </authorList>
    </citation>
    <scope>NUCLEOTIDE SEQUENCE [LARGE SCALE GENOMIC DNA]</scope>
    <source>
        <strain evidence="3 4">13K301</strain>
    </source>
</reference>
<organism evidence="3 4">
    <name type="scientific">Streptomyces cahuitamycinicus</name>
    <dbReference type="NCBI Taxonomy" id="2070367"/>
    <lineage>
        <taxon>Bacteria</taxon>
        <taxon>Bacillati</taxon>
        <taxon>Actinomycetota</taxon>
        <taxon>Actinomycetes</taxon>
        <taxon>Kitasatosporales</taxon>
        <taxon>Streptomycetaceae</taxon>
        <taxon>Streptomyces</taxon>
    </lineage>
</organism>
<dbReference type="EC" id="5.4.99.5" evidence="1"/>
<proteinExistence type="predicted"/>
<evidence type="ECO:0000313" key="4">
    <source>
        <dbReference type="Proteomes" id="UP000235943"/>
    </source>
</evidence>
<dbReference type="PROSITE" id="PS51167">
    <property type="entry name" value="CHORISMATE_MUT_1"/>
    <property type="match status" value="1"/>
</dbReference>
<evidence type="ECO:0000313" key="3">
    <source>
        <dbReference type="EMBL" id="PNG20657.1"/>
    </source>
</evidence>
<evidence type="ECO:0000256" key="2">
    <source>
        <dbReference type="SAM" id="MobiDB-lite"/>
    </source>
</evidence>
<comment type="caution">
    <text evidence="3">The sequence shown here is derived from an EMBL/GenBank/DDBJ whole genome shotgun (WGS) entry which is preliminary data.</text>
</comment>
<accession>A0A2N8TNR0</accession>
<dbReference type="RefSeq" id="WP_102910270.1">
    <property type="nucleotide sequence ID" value="NZ_POUC01000130.1"/>
</dbReference>
<evidence type="ECO:0000256" key="1">
    <source>
        <dbReference type="PROSITE-ProRule" id="PRU00514"/>
    </source>
</evidence>
<keyword evidence="1" id="KW-0413">Isomerase</keyword>
<dbReference type="GO" id="GO:0009073">
    <property type="term" value="P:aromatic amino acid family biosynthetic process"/>
    <property type="evidence" value="ECO:0007669"/>
    <property type="project" value="UniProtKB-UniRule"/>
</dbReference>
<dbReference type="SUPFAM" id="SSF55298">
    <property type="entry name" value="YjgF-like"/>
    <property type="match status" value="1"/>
</dbReference>
<dbReference type="InterPro" id="IPR035959">
    <property type="entry name" value="RutC-like_sf"/>
</dbReference>
<comment type="catalytic activity">
    <reaction evidence="1">
        <text>chorismate = prephenate</text>
        <dbReference type="Rhea" id="RHEA:13897"/>
        <dbReference type="ChEBI" id="CHEBI:29748"/>
        <dbReference type="ChEBI" id="CHEBI:29934"/>
        <dbReference type="EC" id="5.4.99.5"/>
    </reaction>
</comment>
<sequence length="80" mass="8845">MKPLQDDESTATWRELPAAQQPEWPDSGTPHIDGALPRTVRGLAHVETSRARRDIQLVHLGGAAVPRRDLARTEKGNVSR</sequence>
<feature type="region of interest" description="Disordered" evidence="2">
    <location>
        <begin position="1"/>
        <end position="35"/>
    </location>
</feature>